<dbReference type="Pfam" id="PF00581">
    <property type="entry name" value="Rhodanese"/>
    <property type="match status" value="1"/>
</dbReference>
<keyword evidence="3" id="KW-1185">Reference proteome</keyword>
<dbReference type="AlphaFoldDB" id="A0A8J4T4S4"/>
<evidence type="ECO:0000313" key="2">
    <source>
        <dbReference type="EMBL" id="KAF5398683.1"/>
    </source>
</evidence>
<organism evidence="2 3">
    <name type="scientific">Paragonimus heterotremus</name>
    <dbReference type="NCBI Taxonomy" id="100268"/>
    <lineage>
        <taxon>Eukaryota</taxon>
        <taxon>Metazoa</taxon>
        <taxon>Spiralia</taxon>
        <taxon>Lophotrochozoa</taxon>
        <taxon>Platyhelminthes</taxon>
        <taxon>Trematoda</taxon>
        <taxon>Digenea</taxon>
        <taxon>Plagiorchiida</taxon>
        <taxon>Troglotremata</taxon>
        <taxon>Troglotrematidae</taxon>
        <taxon>Paragonimus</taxon>
    </lineage>
</organism>
<dbReference type="InterPro" id="IPR036873">
    <property type="entry name" value="Rhodanese-like_dom_sf"/>
</dbReference>
<dbReference type="SUPFAM" id="SSF52821">
    <property type="entry name" value="Rhodanese/Cell cycle control phosphatase"/>
    <property type="match status" value="1"/>
</dbReference>
<dbReference type="OrthoDB" id="566238at2759"/>
<feature type="domain" description="Rhodanese" evidence="1">
    <location>
        <begin position="71"/>
        <end position="99"/>
    </location>
</feature>
<gene>
    <name evidence="2" type="ORF">PHET_08127</name>
</gene>
<evidence type="ECO:0000259" key="1">
    <source>
        <dbReference type="PROSITE" id="PS50206"/>
    </source>
</evidence>
<comment type="caution">
    <text evidence="2">The sequence shown here is derived from an EMBL/GenBank/DDBJ whole genome shotgun (WGS) entry which is preliminary data.</text>
</comment>
<dbReference type="PANTHER" id="PTHR44086:SF10">
    <property type="entry name" value="THIOSULFATE SULFURTRANSFERASE_RHODANESE-LIKE DOMAIN-CONTAINING PROTEIN 3"/>
    <property type="match status" value="1"/>
</dbReference>
<dbReference type="Gene3D" id="3.40.250.10">
    <property type="entry name" value="Rhodanese-like domain"/>
    <property type="match status" value="1"/>
</dbReference>
<evidence type="ECO:0000313" key="3">
    <source>
        <dbReference type="Proteomes" id="UP000748531"/>
    </source>
</evidence>
<dbReference type="InterPro" id="IPR001763">
    <property type="entry name" value="Rhodanese-like_dom"/>
</dbReference>
<dbReference type="PROSITE" id="PS50206">
    <property type="entry name" value="RHODANESE_3"/>
    <property type="match status" value="1"/>
</dbReference>
<dbReference type="EMBL" id="LUCH01004744">
    <property type="protein sequence ID" value="KAF5398683.1"/>
    <property type="molecule type" value="Genomic_DNA"/>
</dbReference>
<name>A0A8J4T4S4_9TREM</name>
<sequence>MAIRFAALRFYSRATSTLVSGTQAYAYDACCSQQRRFSVKHQNVETHKDKFPESLCGKRSINYYELSTLLNEYSVFLIDVRETEDFTKSGHIPGAINIPRESSLFLVYFGLVVELKTALTLPNEVFFKKYGVKKPRHSDENIVFYGLSDVLSSAANEIAHGLGQNFILRDGPAGLLCCRNCNCSLIMTENLLNFCCEIAFSLVEFRGVYSGFRL</sequence>
<proteinExistence type="predicted"/>
<dbReference type="PANTHER" id="PTHR44086">
    <property type="entry name" value="THIOSULFATE SULFURTRANSFERASE RDL2, MITOCHONDRIAL-RELATED"/>
    <property type="match status" value="1"/>
</dbReference>
<protein>
    <recommendedName>
        <fullName evidence="1">Rhodanese domain-containing protein</fullName>
    </recommendedName>
</protein>
<reference evidence="2" key="1">
    <citation type="submission" date="2019-05" db="EMBL/GenBank/DDBJ databases">
        <title>Annotation for the trematode Paragonimus heterotremus.</title>
        <authorList>
            <person name="Choi Y.-J."/>
        </authorList>
    </citation>
    <scope>NUCLEOTIDE SEQUENCE</scope>
    <source>
        <strain evidence="2">LC</strain>
    </source>
</reference>
<accession>A0A8J4T4S4</accession>
<dbReference type="Proteomes" id="UP000748531">
    <property type="component" value="Unassembled WGS sequence"/>
</dbReference>